<reference evidence="2" key="1">
    <citation type="journal article" date="2023" name="Genome Biol. Evol.">
        <title>First Whole Genome Sequence and Flow Cytometry Genome Size Data for the Lichen-Forming Fungus Ramalina farinacea (Ascomycota).</title>
        <authorList>
            <person name="Llewellyn T."/>
            <person name="Mian S."/>
            <person name="Hill R."/>
            <person name="Leitch I.J."/>
            <person name="Gaya E."/>
        </authorList>
    </citation>
    <scope>NUCLEOTIDE SEQUENCE</scope>
    <source>
        <strain evidence="2">LIQ254RAFAR</strain>
    </source>
</reference>
<dbReference type="AlphaFoldDB" id="A0AA43QMP6"/>
<comment type="caution">
    <text evidence="2">The sequence shown here is derived from an EMBL/GenBank/DDBJ whole genome shotgun (WGS) entry which is preliminary data.</text>
</comment>
<evidence type="ECO:0000313" key="3">
    <source>
        <dbReference type="Proteomes" id="UP001161017"/>
    </source>
</evidence>
<feature type="transmembrane region" description="Helical" evidence="1">
    <location>
        <begin position="129"/>
        <end position="151"/>
    </location>
</feature>
<keyword evidence="1" id="KW-0812">Transmembrane</keyword>
<keyword evidence="1" id="KW-1133">Transmembrane helix</keyword>
<protein>
    <submittedName>
        <fullName evidence="2">Uncharacterized protein</fullName>
    </submittedName>
</protein>
<proteinExistence type="predicted"/>
<sequence>MAALAYDFWSIKVTGKCAMMIDMSTRYDGYPDEDSDFSKMRDSMFILCIMNQCVCLDIAPGSSLKLWFEGQEAKCCSPSLPHVESECLLRLALFSNLLQLKDSDDARDSIVTRRTELARNLREGRKKGGIPIFLSFLWFVFALALTIELAFDDIGGNETAHNLALGLMVCWLPVLIVATAVDCNSVSADSIQQRFNELLEDVRHTLIDPTTLRKYKQTTNTRDDAFKWTAALHDNNTYDGEFFVSFGGQGREHFHYGVAHPILSAIETTFMAEYGRDWLRHGFATRVAMVGDPAHQTCECMSSNWANGEGGFIDFQTANFHAANNIHIYWSAGTSLSCINMAAGLLHIVTEYCSPPNTTGARCKA</sequence>
<accession>A0AA43QMP6</accession>
<feature type="transmembrane region" description="Helical" evidence="1">
    <location>
        <begin position="163"/>
        <end position="181"/>
    </location>
</feature>
<evidence type="ECO:0000256" key="1">
    <source>
        <dbReference type="SAM" id="Phobius"/>
    </source>
</evidence>
<organism evidence="2 3">
    <name type="scientific">Ramalina farinacea</name>
    <dbReference type="NCBI Taxonomy" id="258253"/>
    <lineage>
        <taxon>Eukaryota</taxon>
        <taxon>Fungi</taxon>
        <taxon>Dikarya</taxon>
        <taxon>Ascomycota</taxon>
        <taxon>Pezizomycotina</taxon>
        <taxon>Lecanoromycetes</taxon>
        <taxon>OSLEUM clade</taxon>
        <taxon>Lecanoromycetidae</taxon>
        <taxon>Lecanorales</taxon>
        <taxon>Lecanorineae</taxon>
        <taxon>Ramalinaceae</taxon>
        <taxon>Ramalina</taxon>
    </lineage>
</organism>
<keyword evidence="3" id="KW-1185">Reference proteome</keyword>
<evidence type="ECO:0000313" key="2">
    <source>
        <dbReference type="EMBL" id="MDI1489295.1"/>
    </source>
</evidence>
<gene>
    <name evidence="2" type="ORF">OHK93_008573</name>
</gene>
<dbReference type="Proteomes" id="UP001161017">
    <property type="component" value="Unassembled WGS sequence"/>
</dbReference>
<name>A0AA43QMP6_9LECA</name>
<dbReference type="EMBL" id="JAPUFD010000009">
    <property type="protein sequence ID" value="MDI1489295.1"/>
    <property type="molecule type" value="Genomic_DNA"/>
</dbReference>
<keyword evidence="1" id="KW-0472">Membrane</keyword>